<evidence type="ECO:0000259" key="1">
    <source>
        <dbReference type="Pfam" id="PF01872"/>
    </source>
</evidence>
<dbReference type="Proteomes" id="UP001499987">
    <property type="component" value="Unassembled WGS sequence"/>
</dbReference>
<dbReference type="Pfam" id="PF01872">
    <property type="entry name" value="RibD_C"/>
    <property type="match status" value="1"/>
</dbReference>
<dbReference type="Gene3D" id="3.40.430.10">
    <property type="entry name" value="Dihydrofolate Reductase, subunit A"/>
    <property type="match status" value="1"/>
</dbReference>
<dbReference type="RefSeq" id="WP_344623095.1">
    <property type="nucleotide sequence ID" value="NZ_BAAALD010000013.1"/>
</dbReference>
<gene>
    <name evidence="2" type="ORF">GCM10009663_19380</name>
</gene>
<sequence>MARVITQASMSLDGFIADHSDQVGALFDWYSNGDVEVTGADPDRVFRVSAASAEYLRSAWSTVRATVIGRRLFDITNGWDGRPPVGEAVFVVTHRPPDEWDFPDAPFTFVTGGPAEAVALAKQYAGDGDVAVTPGDVGGQAFAAGLVDEVLVDLVPVVFGAGVHYFGGYHGSPLVLEDPEIVQGDRVCHLRFRVRRD</sequence>
<evidence type="ECO:0000313" key="3">
    <source>
        <dbReference type="Proteomes" id="UP001499987"/>
    </source>
</evidence>
<organism evidence="2 3">
    <name type="scientific">Kitasatospora arboriphila</name>
    <dbReference type="NCBI Taxonomy" id="258052"/>
    <lineage>
        <taxon>Bacteria</taxon>
        <taxon>Bacillati</taxon>
        <taxon>Actinomycetota</taxon>
        <taxon>Actinomycetes</taxon>
        <taxon>Kitasatosporales</taxon>
        <taxon>Streptomycetaceae</taxon>
        <taxon>Kitasatospora</taxon>
    </lineage>
</organism>
<proteinExistence type="predicted"/>
<dbReference type="InterPro" id="IPR002734">
    <property type="entry name" value="RibDG_C"/>
</dbReference>
<comment type="caution">
    <text evidence="2">The sequence shown here is derived from an EMBL/GenBank/DDBJ whole genome shotgun (WGS) entry which is preliminary data.</text>
</comment>
<feature type="domain" description="Bacterial bifunctional deaminase-reductase C-terminal" evidence="1">
    <location>
        <begin position="4"/>
        <end position="171"/>
    </location>
</feature>
<dbReference type="EMBL" id="BAAALD010000013">
    <property type="protein sequence ID" value="GAA1077679.1"/>
    <property type="molecule type" value="Genomic_DNA"/>
</dbReference>
<evidence type="ECO:0000313" key="2">
    <source>
        <dbReference type="EMBL" id="GAA1077679.1"/>
    </source>
</evidence>
<keyword evidence="3" id="KW-1185">Reference proteome</keyword>
<accession>A0ABN1TFD8</accession>
<name>A0ABN1TFD8_9ACTN</name>
<dbReference type="SUPFAM" id="SSF53597">
    <property type="entry name" value="Dihydrofolate reductase-like"/>
    <property type="match status" value="1"/>
</dbReference>
<protein>
    <submittedName>
        <fullName evidence="2">Dihydrofolate reductase family protein</fullName>
    </submittedName>
</protein>
<reference evidence="2 3" key="1">
    <citation type="journal article" date="2019" name="Int. J. Syst. Evol. Microbiol.">
        <title>The Global Catalogue of Microorganisms (GCM) 10K type strain sequencing project: providing services to taxonomists for standard genome sequencing and annotation.</title>
        <authorList>
            <consortium name="The Broad Institute Genomics Platform"/>
            <consortium name="The Broad Institute Genome Sequencing Center for Infectious Disease"/>
            <person name="Wu L."/>
            <person name="Ma J."/>
        </authorList>
    </citation>
    <scope>NUCLEOTIDE SEQUENCE [LARGE SCALE GENOMIC DNA]</scope>
    <source>
        <strain evidence="2 3">JCM 13002</strain>
    </source>
</reference>
<dbReference type="InterPro" id="IPR024072">
    <property type="entry name" value="DHFR-like_dom_sf"/>
</dbReference>